<evidence type="ECO:0000259" key="9">
    <source>
        <dbReference type="PROSITE" id="PS50011"/>
    </source>
</evidence>
<evidence type="ECO:0000256" key="7">
    <source>
        <dbReference type="SAM" id="Coils"/>
    </source>
</evidence>
<dbReference type="PANTHER" id="PTHR22974">
    <property type="entry name" value="MIXED LINEAGE PROTEIN KINASE"/>
    <property type="match status" value="1"/>
</dbReference>
<dbReference type="FunFam" id="1.10.510.10:FF:000698">
    <property type="entry name" value="Serine/threonine-protein kinase tousled-like 1"/>
    <property type="match status" value="1"/>
</dbReference>
<feature type="compositionally biased region" description="Polar residues" evidence="8">
    <location>
        <begin position="76"/>
        <end position="88"/>
    </location>
</feature>
<dbReference type="Pfam" id="PF00069">
    <property type="entry name" value="Pkinase"/>
    <property type="match status" value="1"/>
</dbReference>
<keyword evidence="10" id="KW-1185">Reference proteome</keyword>
<dbReference type="PANTHER" id="PTHR22974:SF23">
    <property type="entry name" value="TOUSLED-LIKE KINASE, ISOFORM G"/>
    <property type="match status" value="1"/>
</dbReference>
<dbReference type="InterPro" id="IPR000719">
    <property type="entry name" value="Prot_kinase_dom"/>
</dbReference>
<dbReference type="Proteomes" id="UP000887575">
    <property type="component" value="Unassembled WGS sequence"/>
</dbReference>
<proteinExistence type="predicted"/>
<dbReference type="WBParaSite" id="MBELARI_LOCUS10750">
    <property type="protein sequence ID" value="MBELARI_LOCUS10750"/>
    <property type="gene ID" value="MBELARI_LOCUS10750"/>
</dbReference>
<reference evidence="11" key="1">
    <citation type="submission" date="2024-02" db="UniProtKB">
        <authorList>
            <consortium name="WormBaseParasite"/>
        </authorList>
    </citation>
    <scope>IDENTIFICATION</scope>
</reference>
<dbReference type="PROSITE" id="PS00107">
    <property type="entry name" value="PROTEIN_KINASE_ATP"/>
    <property type="match status" value="1"/>
</dbReference>
<feature type="compositionally biased region" description="Low complexity" evidence="8">
    <location>
        <begin position="128"/>
        <end position="138"/>
    </location>
</feature>
<keyword evidence="5 6" id="KW-0067">ATP-binding</keyword>
<sequence>MESPDAEAKAFNCGPKGYRSLPTSMLGSLNTDNLQLRPLADDSSDGQLMLMQPPNAFNNETSNLSASSVSDREQEFTPTKPQSAQARPSSIIKKARKRRRGDETLKGDRKITEFVKSNQASPKRAHLSNGDSSNNSDSLQMQNISQLPGTSWLSGCPSPSRLTPTKITNPPPPIGGYSSSENSQSPPRRHRQDAIVQTDCSQFRDANEEIAQRDRLIEELQRKNDDTTRQYNIEKRKNDKCKETIKRLLIEQNKLERKALLDKTTSDTPRIGMYKMVRQGDQFKDQWVYGYSFEDLERKKTEINHERNEITNAMALLKKRKPTTNQNQKRAALAMNIQIGPGELPSTSNTDADGFARPEPPLRELSYQEYQEQEEIYRLRKEHLKKEDADLQIEQDQLERERQLHLRELKRATHERDSRYKDHELLNKRYLMLSLLGKGGFSEVWRAFDLEENKYVACKIHHVNKEWKEEKKANYVKHAMREKDIHKTLDHTRIVKLFDLFTIDNHSFCTVLEFCPGNDLDFFLKQNKTIPEKEARSIIMQVVSALVYLAERKPPIIHYDLKPANILLESGNTCGAIKITDFGLSKQIESSDDTDGQIDLTSQFAGTYWYLPPETFVVSHMPPKISNKVDVWSVGVIFYQCLYGRRPFGHEQTQQKILEENTIIKATEVHFLSKPQVSSAAQDFIRRCLQYRKEDRADVYELQKHELFRPRYAKNLSTSPMTSRTVNKSESFDE</sequence>
<dbReference type="SMART" id="SM00220">
    <property type="entry name" value="S_TKc"/>
    <property type="match status" value="1"/>
</dbReference>
<evidence type="ECO:0000256" key="6">
    <source>
        <dbReference type="PROSITE-ProRule" id="PRU10141"/>
    </source>
</evidence>
<feature type="domain" description="Protein kinase" evidence="9">
    <location>
        <begin position="430"/>
        <end position="708"/>
    </location>
</feature>
<feature type="region of interest" description="Disordered" evidence="8">
    <location>
        <begin position="36"/>
        <end position="193"/>
    </location>
</feature>
<dbReference type="GO" id="GO:0005524">
    <property type="term" value="F:ATP binding"/>
    <property type="evidence" value="ECO:0007669"/>
    <property type="project" value="UniProtKB-UniRule"/>
</dbReference>
<dbReference type="PROSITE" id="PS50011">
    <property type="entry name" value="PROTEIN_KINASE_DOM"/>
    <property type="match status" value="1"/>
</dbReference>
<evidence type="ECO:0000256" key="8">
    <source>
        <dbReference type="SAM" id="MobiDB-lite"/>
    </source>
</evidence>
<evidence type="ECO:0000313" key="10">
    <source>
        <dbReference type="Proteomes" id="UP000887575"/>
    </source>
</evidence>
<dbReference type="GO" id="GO:0004674">
    <property type="term" value="F:protein serine/threonine kinase activity"/>
    <property type="evidence" value="ECO:0007669"/>
    <property type="project" value="UniProtKB-KW"/>
</dbReference>
<feature type="compositionally biased region" description="Basic and acidic residues" evidence="8">
    <location>
        <begin position="100"/>
        <end position="113"/>
    </location>
</feature>
<keyword evidence="7" id="KW-0175">Coiled coil</keyword>
<keyword evidence="2" id="KW-0808">Transferase</keyword>
<evidence type="ECO:0000256" key="3">
    <source>
        <dbReference type="ARBA" id="ARBA00022741"/>
    </source>
</evidence>
<dbReference type="InterPro" id="IPR008271">
    <property type="entry name" value="Ser/Thr_kinase_AS"/>
</dbReference>
<dbReference type="CDD" id="cd13990">
    <property type="entry name" value="STKc_TLK"/>
    <property type="match status" value="1"/>
</dbReference>
<evidence type="ECO:0000256" key="2">
    <source>
        <dbReference type="ARBA" id="ARBA00022679"/>
    </source>
</evidence>
<keyword evidence="4" id="KW-0418">Kinase</keyword>
<feature type="coiled-coil region" evidence="7">
    <location>
        <begin position="367"/>
        <end position="415"/>
    </location>
</feature>
<evidence type="ECO:0000313" key="11">
    <source>
        <dbReference type="WBParaSite" id="MBELARI_LOCUS10750"/>
    </source>
</evidence>
<dbReference type="SUPFAM" id="SSF56112">
    <property type="entry name" value="Protein kinase-like (PK-like)"/>
    <property type="match status" value="1"/>
</dbReference>
<organism evidence="10 11">
    <name type="scientific">Mesorhabditis belari</name>
    <dbReference type="NCBI Taxonomy" id="2138241"/>
    <lineage>
        <taxon>Eukaryota</taxon>
        <taxon>Metazoa</taxon>
        <taxon>Ecdysozoa</taxon>
        <taxon>Nematoda</taxon>
        <taxon>Chromadorea</taxon>
        <taxon>Rhabditida</taxon>
        <taxon>Rhabditina</taxon>
        <taxon>Rhabditomorpha</taxon>
        <taxon>Rhabditoidea</taxon>
        <taxon>Rhabditidae</taxon>
        <taxon>Mesorhabditinae</taxon>
        <taxon>Mesorhabditis</taxon>
    </lineage>
</organism>
<dbReference type="GO" id="GO:0035556">
    <property type="term" value="P:intracellular signal transduction"/>
    <property type="evidence" value="ECO:0007669"/>
    <property type="project" value="TreeGrafter"/>
</dbReference>
<evidence type="ECO:0000256" key="5">
    <source>
        <dbReference type="ARBA" id="ARBA00022840"/>
    </source>
</evidence>
<evidence type="ECO:0000256" key="4">
    <source>
        <dbReference type="ARBA" id="ARBA00022777"/>
    </source>
</evidence>
<dbReference type="GO" id="GO:0005634">
    <property type="term" value="C:nucleus"/>
    <property type="evidence" value="ECO:0007669"/>
    <property type="project" value="TreeGrafter"/>
</dbReference>
<dbReference type="PROSITE" id="PS00108">
    <property type="entry name" value="PROTEIN_KINASE_ST"/>
    <property type="match status" value="1"/>
</dbReference>
<name>A0AAF3EA10_9BILA</name>
<evidence type="ECO:0000256" key="1">
    <source>
        <dbReference type="ARBA" id="ARBA00022527"/>
    </source>
</evidence>
<dbReference type="Gene3D" id="1.10.510.10">
    <property type="entry name" value="Transferase(Phosphotransferase) domain 1"/>
    <property type="match status" value="1"/>
</dbReference>
<dbReference type="InterPro" id="IPR011009">
    <property type="entry name" value="Kinase-like_dom_sf"/>
</dbReference>
<keyword evidence="3 6" id="KW-0547">Nucleotide-binding</keyword>
<protein>
    <submittedName>
        <fullName evidence="11">Protein kinase domain-containing protein</fullName>
    </submittedName>
</protein>
<dbReference type="InterPro" id="IPR017441">
    <property type="entry name" value="Protein_kinase_ATP_BS"/>
</dbReference>
<dbReference type="AlphaFoldDB" id="A0AAF3EA10"/>
<feature type="compositionally biased region" description="Polar residues" evidence="8">
    <location>
        <begin position="55"/>
        <end position="69"/>
    </location>
</feature>
<accession>A0AAF3EA10</accession>
<feature type="binding site" evidence="6">
    <location>
        <position position="459"/>
    </location>
    <ligand>
        <name>ATP</name>
        <dbReference type="ChEBI" id="CHEBI:30616"/>
    </ligand>
</feature>
<feature type="compositionally biased region" description="Polar residues" evidence="8">
    <location>
        <begin position="139"/>
        <end position="153"/>
    </location>
</feature>
<keyword evidence="1" id="KW-0723">Serine/threonine-protein kinase</keyword>
<feature type="compositionally biased region" description="Polar residues" evidence="8">
    <location>
        <begin position="177"/>
        <end position="186"/>
    </location>
</feature>
<feature type="coiled-coil region" evidence="7">
    <location>
        <begin position="203"/>
        <end position="258"/>
    </location>
</feature>
<dbReference type="GO" id="GO:0007059">
    <property type="term" value="P:chromosome segregation"/>
    <property type="evidence" value="ECO:0007669"/>
    <property type="project" value="TreeGrafter"/>
</dbReference>